<organism evidence="7 8">
    <name type="scientific">Moheibacter lacus</name>
    <dbReference type="NCBI Taxonomy" id="2745851"/>
    <lineage>
        <taxon>Bacteria</taxon>
        <taxon>Pseudomonadati</taxon>
        <taxon>Bacteroidota</taxon>
        <taxon>Flavobacteriia</taxon>
        <taxon>Flavobacteriales</taxon>
        <taxon>Weeksellaceae</taxon>
        <taxon>Moheibacter</taxon>
    </lineage>
</organism>
<dbReference type="PANTHER" id="PTHR41164">
    <property type="entry name" value="CURLI PRODUCTION ASSEMBLY/TRANSPORT COMPONENT CSGG"/>
    <property type="match status" value="1"/>
</dbReference>
<accession>A0A838ZRZ5</accession>
<keyword evidence="3 6" id="KW-0472">Membrane</keyword>
<keyword evidence="4" id="KW-0564">Palmitate</keyword>
<dbReference type="Gene3D" id="3.40.50.10610">
    <property type="entry name" value="ABC-type transport auxiliary lipoprotein component"/>
    <property type="match status" value="2"/>
</dbReference>
<keyword evidence="8" id="KW-1185">Reference proteome</keyword>
<evidence type="ECO:0000256" key="1">
    <source>
        <dbReference type="ARBA" id="ARBA00022475"/>
    </source>
</evidence>
<dbReference type="Pfam" id="PF03783">
    <property type="entry name" value="CsgG"/>
    <property type="match status" value="1"/>
</dbReference>
<dbReference type="GO" id="GO:0030288">
    <property type="term" value="C:outer membrane-bounded periplasmic space"/>
    <property type="evidence" value="ECO:0007669"/>
    <property type="project" value="InterPro"/>
</dbReference>
<dbReference type="PANTHER" id="PTHR41164:SF1">
    <property type="entry name" value="CURLI PRODUCTION ASSEMBLY_TRANSPORT COMPONENT CSGG"/>
    <property type="match status" value="1"/>
</dbReference>
<keyword evidence="6" id="KW-0812">Transmembrane</keyword>
<keyword evidence="5" id="KW-0449">Lipoprotein</keyword>
<evidence type="ECO:0000256" key="6">
    <source>
        <dbReference type="SAM" id="Phobius"/>
    </source>
</evidence>
<dbReference type="Gene3D" id="2.40.160.20">
    <property type="match status" value="1"/>
</dbReference>
<name>A0A838ZRZ5_9FLAO</name>
<dbReference type="EMBL" id="JACDZE010000002">
    <property type="protein sequence ID" value="MBA5629742.1"/>
    <property type="molecule type" value="Genomic_DNA"/>
</dbReference>
<keyword evidence="6" id="KW-1133">Transmembrane helix</keyword>
<dbReference type="InterPro" id="IPR011250">
    <property type="entry name" value="OMP/PagP_B-barrel"/>
</dbReference>
<keyword evidence="2" id="KW-0732">Signal</keyword>
<evidence type="ECO:0000256" key="4">
    <source>
        <dbReference type="ARBA" id="ARBA00023139"/>
    </source>
</evidence>
<dbReference type="Proteomes" id="UP000552241">
    <property type="component" value="Unassembled WGS sequence"/>
</dbReference>
<dbReference type="InterPro" id="IPR005534">
    <property type="entry name" value="Curli_assmbl/transp-comp_CsgG"/>
</dbReference>
<evidence type="ECO:0000256" key="2">
    <source>
        <dbReference type="ARBA" id="ARBA00022729"/>
    </source>
</evidence>
<gene>
    <name evidence="7" type="ORF">HU137_08165</name>
</gene>
<dbReference type="RefSeq" id="WP_182043354.1">
    <property type="nucleotide sequence ID" value="NZ_JACDZE010000002.1"/>
</dbReference>
<reference evidence="7 8" key="1">
    <citation type="submission" date="2020-07" db="EMBL/GenBank/DDBJ databases">
        <title>Moheibacter lacus sp. nov., a member of the family Flavobacteriaceae isolated from freshwater lake sediment.</title>
        <authorList>
            <person name="Liu Y."/>
        </authorList>
    </citation>
    <scope>NUCLEOTIDE SEQUENCE [LARGE SCALE GENOMIC DNA]</scope>
    <source>
        <strain evidence="7 8">BDHS18</strain>
    </source>
</reference>
<comment type="caution">
    <text evidence="7">The sequence shown here is derived from an EMBL/GenBank/DDBJ whole genome shotgun (WGS) entry which is preliminary data.</text>
</comment>
<evidence type="ECO:0000256" key="5">
    <source>
        <dbReference type="ARBA" id="ARBA00023288"/>
    </source>
</evidence>
<sequence>MKTPIYIIYLAIFIAFHSCGVMMVPPGGVEDRSVIGESTPTQKDFEKLPQPKEQVVVGVYKFRDQTGQYKASDMGANWSTAIPQGLTTILIKSLEDSKWFVPIERENIGNLLNERQIIRTTRQEYSNGNTNSGQLPPLLFAGILLEGGVVSYDTNILTGGAGARYFGIGGSTEYRQDRITVYLRAVSTSNGKVLKTVYTSKTILSQSINSSMFRYIDFERLMEAEVGVTNNEPVQIAVTEAINKAVYLMVLEGIKDKVWDTEDDEVEAANELLYSYQKEIEESNKRVVGKGVWERERRSQFSFGISSTFNTLKGDYKTQTMRPGVKGTFKYIFSDYFNANLSFGLQQMGAKEIFRSTFSTYDLDLEYLAMPYSQFSPYLFGGFGIINNTKGEDRKGKFKTQFGGGLEYLISPTVGVRGFGSYHIGFDDDWDERVSGKRDDHFLQVGIGVQINFGNRYK</sequence>
<protein>
    <submittedName>
        <fullName evidence="7">Curli production assembly protein CsgG</fullName>
    </submittedName>
</protein>
<proteinExistence type="predicted"/>
<evidence type="ECO:0000313" key="8">
    <source>
        <dbReference type="Proteomes" id="UP000552241"/>
    </source>
</evidence>
<dbReference type="AlphaFoldDB" id="A0A838ZRZ5"/>
<feature type="transmembrane region" description="Helical" evidence="6">
    <location>
        <begin position="6"/>
        <end position="24"/>
    </location>
</feature>
<keyword evidence="1" id="KW-1003">Cell membrane</keyword>
<evidence type="ECO:0000256" key="3">
    <source>
        <dbReference type="ARBA" id="ARBA00023136"/>
    </source>
</evidence>
<dbReference type="SUPFAM" id="SSF56925">
    <property type="entry name" value="OMPA-like"/>
    <property type="match status" value="1"/>
</dbReference>
<evidence type="ECO:0000313" key="7">
    <source>
        <dbReference type="EMBL" id="MBA5629742.1"/>
    </source>
</evidence>